<sequence>MFKSLTIIMIIATPSLAKFVFPDNANFKISYFNDSTCNTSSHYSEVNSLCLGGEDKCCPKLLQEFSIEKDSKFDYCYRFNVPNSSIESLKYDCGMSKYQGMTTEETFSFIGLILLVLLVLLFFGCCIRKFCCGRNGYDSV</sequence>
<evidence type="ECO:0000313" key="2">
    <source>
        <dbReference type="EMBL" id="QDY52191.1"/>
    </source>
</evidence>
<organism evidence="2">
    <name type="scientific">Mimiviridae sp. ChoanoV1</name>
    <dbReference type="NCBI Taxonomy" id="2596887"/>
    <lineage>
        <taxon>Viruses</taxon>
        <taxon>Varidnaviria</taxon>
        <taxon>Bamfordvirae</taxon>
        <taxon>Nucleocytoviricota</taxon>
        <taxon>Megaviricetes</taxon>
        <taxon>Imitervirales</taxon>
        <taxon>Schizomimiviridae</taxon>
    </lineage>
</organism>
<proteinExistence type="predicted"/>
<accession>A0A5B8IPV6</accession>
<keyword evidence="1" id="KW-0472">Membrane</keyword>
<dbReference type="EMBL" id="MK250088">
    <property type="protein sequence ID" value="QDY52191.1"/>
    <property type="molecule type" value="Genomic_DNA"/>
</dbReference>
<keyword evidence="1" id="KW-0812">Transmembrane</keyword>
<evidence type="ECO:0008006" key="3">
    <source>
        <dbReference type="Google" id="ProtNLM"/>
    </source>
</evidence>
<evidence type="ECO:0000256" key="1">
    <source>
        <dbReference type="SAM" id="Phobius"/>
    </source>
</evidence>
<name>A0A5B8IPV6_9VIRU</name>
<reference evidence="2" key="1">
    <citation type="submission" date="2018-11" db="EMBL/GenBank/DDBJ databases">
        <title>A distinct lineage of giant viruses engineers rhodopsin photosystems in predatory marine eukaryotes.</title>
        <authorList>
            <person name="Needham D.M."/>
            <person name="Yoshizawa S."/>
            <person name="Hosaka T."/>
            <person name="Poirier C."/>
            <person name="Choi C.-J."/>
            <person name="Hehenberger E."/>
            <person name="Irwin N.A.T."/>
            <person name="Wilken S."/>
            <person name="Yung C.-M."/>
            <person name="Bachy C."/>
            <person name="Kurihara R."/>
            <person name="Nakajima Y."/>
            <person name="Kojima K."/>
            <person name="Kimura-Someya T."/>
            <person name="Leonard G."/>
            <person name="Malmstrom R.R."/>
            <person name="Mende D."/>
            <person name="Olson D.K."/>
            <person name="Sudo Y."/>
            <person name="Sudek S."/>
            <person name="Richards T.A."/>
            <person name="DeLong E.F."/>
            <person name="Keeling P.J."/>
            <person name="Santoro A.E."/>
            <person name="Shirouzu M."/>
            <person name="Iwasaki W."/>
            <person name="Worden A.Z."/>
        </authorList>
    </citation>
    <scope>NUCLEOTIDE SEQUENCE</scope>
</reference>
<feature type="transmembrane region" description="Helical" evidence="1">
    <location>
        <begin position="107"/>
        <end position="127"/>
    </location>
</feature>
<protein>
    <recommendedName>
        <fullName evidence="3">Transmembrane protein</fullName>
    </recommendedName>
</protein>
<keyword evidence="1" id="KW-1133">Transmembrane helix</keyword>
<gene>
    <name evidence="2" type="ORF">4_71</name>
</gene>